<keyword evidence="5" id="KW-0472">Membrane</keyword>
<dbReference type="Proteomes" id="UP000243558">
    <property type="component" value="Unassembled WGS sequence"/>
</dbReference>
<evidence type="ECO:0000256" key="6">
    <source>
        <dbReference type="ARBA" id="ARBA00023237"/>
    </source>
</evidence>
<evidence type="ECO:0000256" key="9">
    <source>
        <dbReference type="SAM" id="SignalP"/>
    </source>
</evidence>
<dbReference type="Pfam" id="PF04575">
    <property type="entry name" value="SlipAM"/>
    <property type="match status" value="1"/>
</dbReference>
<name>A0A1A7NPC2_9PAST</name>
<feature type="domain" description="Surface lipoprotein assembly modifier C-terminal" evidence="10">
    <location>
        <begin position="193"/>
        <end position="483"/>
    </location>
</feature>
<dbReference type="RefSeq" id="WP_065239826.1">
    <property type="nucleotide sequence ID" value="NZ_JTJM01000047.1"/>
</dbReference>
<evidence type="ECO:0000313" key="13">
    <source>
        <dbReference type="Proteomes" id="UP000243558"/>
    </source>
</evidence>
<evidence type="ECO:0000256" key="4">
    <source>
        <dbReference type="ARBA" id="ARBA00022729"/>
    </source>
</evidence>
<dbReference type="Pfam" id="PF24575">
    <property type="entry name" value="TPR_Slam"/>
    <property type="match status" value="1"/>
</dbReference>
<evidence type="ECO:0000256" key="7">
    <source>
        <dbReference type="ARBA" id="ARBA00023609"/>
    </source>
</evidence>
<keyword evidence="3" id="KW-0812">Transmembrane</keyword>
<evidence type="ECO:0000313" key="12">
    <source>
        <dbReference type="EMBL" id="OBW90909.1"/>
    </source>
</evidence>
<evidence type="ECO:0000256" key="3">
    <source>
        <dbReference type="ARBA" id="ARBA00022692"/>
    </source>
</evidence>
<dbReference type="InterPro" id="IPR019734">
    <property type="entry name" value="TPR_rpt"/>
</dbReference>
<feature type="domain" description="Surface lipoprotein assembly modifier N-terminal TPR repeats region" evidence="11">
    <location>
        <begin position="63"/>
        <end position="163"/>
    </location>
</feature>
<dbReference type="OrthoDB" id="8606547at2"/>
<dbReference type="InterPro" id="IPR057556">
    <property type="entry name" value="TPR_Slam"/>
</dbReference>
<dbReference type="PATRIC" id="fig|505345.7.peg.1865"/>
<keyword evidence="2" id="KW-1134">Transmembrane beta strand</keyword>
<keyword evidence="6" id="KW-0998">Cell outer membrane</keyword>
<evidence type="ECO:0008006" key="14">
    <source>
        <dbReference type="Google" id="ProtNLM"/>
    </source>
</evidence>
<keyword evidence="8" id="KW-0802">TPR repeat</keyword>
<comment type="similarity">
    <text evidence="7">Belongs to the Slam family.</text>
</comment>
<evidence type="ECO:0000259" key="10">
    <source>
        <dbReference type="Pfam" id="PF04575"/>
    </source>
</evidence>
<organism evidence="12 13">
    <name type="scientific">Gallibacterium genomosp. 3</name>
    <dbReference type="NCBI Taxonomy" id="505345"/>
    <lineage>
        <taxon>Bacteria</taxon>
        <taxon>Pseudomonadati</taxon>
        <taxon>Pseudomonadota</taxon>
        <taxon>Gammaproteobacteria</taxon>
        <taxon>Pasteurellales</taxon>
        <taxon>Pasteurellaceae</taxon>
        <taxon>Gallibacterium</taxon>
    </lineage>
</organism>
<dbReference type="EMBL" id="JTJM01000047">
    <property type="protein sequence ID" value="OBW90909.1"/>
    <property type="molecule type" value="Genomic_DNA"/>
</dbReference>
<keyword evidence="4 9" id="KW-0732">Signal</keyword>
<protein>
    <recommendedName>
        <fullName evidence="14">TPR repeat-containing protein NMB0313</fullName>
    </recommendedName>
</protein>
<sequence length="483" mass="56307">MNKNLFRTLLFPIYLSALSVNAERNTVLELPREVEEITKVAKPEVPQKLPETANIPVKTTKISLVEIGKNPQLAAQILNQAILQRNIAVIAKVLPIYRNFPIKDEILVLFAEGTLAEAQQHYELAITKFRQILAIDPTLNPVRIALAISLFRDQQNSAAKEQFNKAKAEQKVPQPIQLLIERYLQAIEQRSEWKSSFAVNYLQEDNVNNASATREIEHTGFIKADQMLPQTAHGLAYNVNLARDFNLFAAHYLSFENTLVGKFYWDNRDYNDVLNRTYLGYTHKSATQTWRLLPFYERRWIGDKRYQWANGVRGEWNQWLSANWQVSTALEYAKQRYFATPSLNGHSQLASFTLLWLRNPQQYFYGGMDLQREHTSVKQYSYTAQTLRLGWGQEWYQGISSRLNLSLTRRNYQDEAVLGNVLPLGKIRSDRVYQAHLTLWKRDWHFWGITPKLKFSWKKQDSNIPSMYAYTDKNINLVFEKTF</sequence>
<evidence type="ECO:0000256" key="5">
    <source>
        <dbReference type="ARBA" id="ARBA00023136"/>
    </source>
</evidence>
<dbReference type="InterPro" id="IPR007655">
    <property type="entry name" value="Slam_C"/>
</dbReference>
<gene>
    <name evidence="12" type="ORF">QV01_09380</name>
</gene>
<dbReference type="GO" id="GO:0009279">
    <property type="term" value="C:cell outer membrane"/>
    <property type="evidence" value="ECO:0007669"/>
    <property type="project" value="UniProtKB-SubCell"/>
</dbReference>
<feature type="signal peptide" evidence="9">
    <location>
        <begin position="1"/>
        <end position="22"/>
    </location>
</feature>
<comment type="caution">
    <text evidence="12">The sequence shown here is derived from an EMBL/GenBank/DDBJ whole genome shotgun (WGS) entry which is preliminary data.</text>
</comment>
<dbReference type="SUPFAM" id="SSF48452">
    <property type="entry name" value="TPR-like"/>
    <property type="match status" value="1"/>
</dbReference>
<evidence type="ECO:0000256" key="2">
    <source>
        <dbReference type="ARBA" id="ARBA00022452"/>
    </source>
</evidence>
<dbReference type="Gene3D" id="1.25.40.10">
    <property type="entry name" value="Tetratricopeptide repeat domain"/>
    <property type="match status" value="1"/>
</dbReference>
<feature type="chain" id="PRO_5008358707" description="TPR repeat-containing protein NMB0313" evidence="9">
    <location>
        <begin position="23"/>
        <end position="483"/>
    </location>
</feature>
<comment type="subcellular location">
    <subcellularLocation>
        <location evidence="1">Cell outer membrane</location>
        <topology evidence="1">Multi-pass membrane protein</topology>
    </subcellularLocation>
</comment>
<feature type="repeat" description="TPR" evidence="8">
    <location>
        <begin position="106"/>
        <end position="139"/>
    </location>
</feature>
<dbReference type="PROSITE" id="PS50005">
    <property type="entry name" value="TPR"/>
    <property type="match status" value="1"/>
</dbReference>
<dbReference type="AlphaFoldDB" id="A0A1A7NPC2"/>
<evidence type="ECO:0000256" key="8">
    <source>
        <dbReference type="PROSITE-ProRule" id="PRU00339"/>
    </source>
</evidence>
<evidence type="ECO:0000256" key="1">
    <source>
        <dbReference type="ARBA" id="ARBA00004571"/>
    </source>
</evidence>
<evidence type="ECO:0000259" key="11">
    <source>
        <dbReference type="Pfam" id="PF24575"/>
    </source>
</evidence>
<accession>A0A1A7NPC2</accession>
<dbReference type="InterPro" id="IPR011990">
    <property type="entry name" value="TPR-like_helical_dom_sf"/>
</dbReference>
<proteinExistence type="inferred from homology"/>
<keyword evidence="13" id="KW-1185">Reference proteome</keyword>
<reference evidence="12 13" key="1">
    <citation type="submission" date="2014-11" db="EMBL/GenBank/DDBJ databases">
        <title>Pan-genome of Gallibacterium spp.</title>
        <authorList>
            <person name="Kudirkiene E."/>
            <person name="Bojesen A.M."/>
        </authorList>
    </citation>
    <scope>NUCLEOTIDE SEQUENCE [LARGE SCALE GENOMIC DNA]</scope>
    <source>
        <strain evidence="12 13">F151</strain>
    </source>
</reference>